<protein>
    <submittedName>
        <fullName evidence="8">Radical SAM superfamily protein</fullName>
    </submittedName>
</protein>
<comment type="cofactor">
    <cofactor evidence="1">
        <name>[4Fe-4S] cluster</name>
        <dbReference type="ChEBI" id="CHEBI:49883"/>
    </cofactor>
</comment>
<dbReference type="SUPFAM" id="SSF102114">
    <property type="entry name" value="Radical SAM enzymes"/>
    <property type="match status" value="1"/>
</dbReference>
<proteinExistence type="predicted"/>
<dbReference type="SFLD" id="SFLDS00029">
    <property type="entry name" value="Radical_SAM"/>
    <property type="match status" value="1"/>
</dbReference>
<evidence type="ECO:0000313" key="9">
    <source>
        <dbReference type="Proteomes" id="UP000184076"/>
    </source>
</evidence>
<name>A0A1M4SN34_9BACT</name>
<sequence>MKTRHPALLYADENGNILDHPYLEMVGSQAGQWKRPAPADLIPLPEGSELFRLPGRYPVGYDRKRKRFQVLTRDPYDPSKTVEAVAAFVAPAHTQIYTAAYKTRPGAPLLPLFAYTAVGWHEGRFFTTALRVDPDPRQDFRNFDQETIARNARRRMQQESTNRLVQHLGKCALTYGCPAARNLFMNRWEAPLPTSPACNARCLGCISLQEREDLCATQDRITFVPTPEEIAAVAVPHLKKAPRAVVSFGQGCEGEPILQGPVLEEAIRIMRRETSRGTINCNTNGSLPDVIERLGRAGCDSIRVSLNSARPQYYHAYYRPKGYGFEDVVRSIQAMKAAGGFVSINYFVLPGFTDDPDEVDALCRLVESTRLDFIQMRNFNADPEWLLASIGHKPSGKPLGIRKLMQLLRDRFPHLGFGYFNPCLDPDA</sequence>
<keyword evidence="5" id="KW-0408">Iron</keyword>
<dbReference type="PROSITE" id="PS51918">
    <property type="entry name" value="RADICAL_SAM"/>
    <property type="match status" value="1"/>
</dbReference>
<accession>A0A1M4SN34</accession>
<evidence type="ECO:0000256" key="4">
    <source>
        <dbReference type="ARBA" id="ARBA00022723"/>
    </source>
</evidence>
<dbReference type="PANTHER" id="PTHR30352:SF5">
    <property type="entry name" value="PYRUVATE FORMATE-LYASE 1-ACTIVATING ENZYME"/>
    <property type="match status" value="1"/>
</dbReference>
<dbReference type="InterPro" id="IPR007197">
    <property type="entry name" value="rSAM"/>
</dbReference>
<evidence type="ECO:0000256" key="2">
    <source>
        <dbReference type="ARBA" id="ARBA00022485"/>
    </source>
</evidence>
<evidence type="ECO:0000259" key="7">
    <source>
        <dbReference type="PROSITE" id="PS51918"/>
    </source>
</evidence>
<keyword evidence="4" id="KW-0479">Metal-binding</keyword>
<dbReference type="SMART" id="SM00729">
    <property type="entry name" value="Elp3"/>
    <property type="match status" value="1"/>
</dbReference>
<dbReference type="GO" id="GO:0003824">
    <property type="term" value="F:catalytic activity"/>
    <property type="evidence" value="ECO:0007669"/>
    <property type="project" value="InterPro"/>
</dbReference>
<dbReference type="RefSeq" id="WP_073035990.1">
    <property type="nucleotide sequence ID" value="NZ_FQVB01000003.1"/>
</dbReference>
<dbReference type="Proteomes" id="UP000184076">
    <property type="component" value="Unassembled WGS sequence"/>
</dbReference>
<dbReference type="STRING" id="1121391.SAMN02745206_00141"/>
<dbReference type="CDD" id="cd01335">
    <property type="entry name" value="Radical_SAM"/>
    <property type="match status" value="1"/>
</dbReference>
<dbReference type="InterPro" id="IPR013785">
    <property type="entry name" value="Aldolase_TIM"/>
</dbReference>
<evidence type="ECO:0000313" key="8">
    <source>
        <dbReference type="EMBL" id="SHE33588.1"/>
    </source>
</evidence>
<feature type="domain" description="Radical SAM core" evidence="7">
    <location>
        <begin position="184"/>
        <end position="414"/>
    </location>
</feature>
<dbReference type="Gene3D" id="3.20.20.70">
    <property type="entry name" value="Aldolase class I"/>
    <property type="match status" value="1"/>
</dbReference>
<dbReference type="OrthoDB" id="9764628at2"/>
<dbReference type="EMBL" id="FQVB01000003">
    <property type="protein sequence ID" value="SHE33588.1"/>
    <property type="molecule type" value="Genomic_DNA"/>
</dbReference>
<dbReference type="GO" id="GO:0051539">
    <property type="term" value="F:4 iron, 4 sulfur cluster binding"/>
    <property type="evidence" value="ECO:0007669"/>
    <property type="project" value="UniProtKB-KW"/>
</dbReference>
<keyword evidence="9" id="KW-1185">Reference proteome</keyword>
<evidence type="ECO:0000256" key="1">
    <source>
        <dbReference type="ARBA" id="ARBA00001966"/>
    </source>
</evidence>
<dbReference type="SFLD" id="SFLDG01067">
    <property type="entry name" value="SPASM/twitch_domain_containing"/>
    <property type="match status" value="1"/>
</dbReference>
<dbReference type="PANTHER" id="PTHR30352">
    <property type="entry name" value="PYRUVATE FORMATE-LYASE-ACTIVATING ENZYME"/>
    <property type="match status" value="1"/>
</dbReference>
<dbReference type="InterPro" id="IPR006638">
    <property type="entry name" value="Elp3/MiaA/NifB-like_rSAM"/>
</dbReference>
<dbReference type="AlphaFoldDB" id="A0A1M4SN34"/>
<dbReference type="InterPro" id="IPR058240">
    <property type="entry name" value="rSAM_sf"/>
</dbReference>
<evidence type="ECO:0000256" key="5">
    <source>
        <dbReference type="ARBA" id="ARBA00023004"/>
    </source>
</evidence>
<evidence type="ECO:0000256" key="3">
    <source>
        <dbReference type="ARBA" id="ARBA00022691"/>
    </source>
</evidence>
<keyword evidence="3" id="KW-0949">S-adenosyl-L-methionine</keyword>
<organism evidence="8 9">
    <name type="scientific">Desulfacinum infernum DSM 9756</name>
    <dbReference type="NCBI Taxonomy" id="1121391"/>
    <lineage>
        <taxon>Bacteria</taxon>
        <taxon>Pseudomonadati</taxon>
        <taxon>Thermodesulfobacteriota</taxon>
        <taxon>Syntrophobacteria</taxon>
        <taxon>Syntrophobacterales</taxon>
        <taxon>Syntrophobacteraceae</taxon>
        <taxon>Desulfacinum</taxon>
    </lineage>
</organism>
<keyword evidence="6" id="KW-0411">Iron-sulfur</keyword>
<dbReference type="SFLD" id="SFLDG01109">
    <property type="entry name" value="Uncharacterised_Radical_SAM_Su"/>
    <property type="match status" value="1"/>
</dbReference>
<dbReference type="Pfam" id="PF04055">
    <property type="entry name" value="Radical_SAM"/>
    <property type="match status" value="1"/>
</dbReference>
<reference evidence="9" key="1">
    <citation type="submission" date="2016-11" db="EMBL/GenBank/DDBJ databases">
        <authorList>
            <person name="Varghese N."/>
            <person name="Submissions S."/>
        </authorList>
    </citation>
    <scope>NUCLEOTIDE SEQUENCE [LARGE SCALE GENOMIC DNA]</scope>
    <source>
        <strain evidence="9">DSM 9756</strain>
    </source>
</reference>
<keyword evidence="2" id="KW-0004">4Fe-4S</keyword>
<evidence type="ECO:0000256" key="6">
    <source>
        <dbReference type="ARBA" id="ARBA00023014"/>
    </source>
</evidence>
<gene>
    <name evidence="8" type="ORF">SAMN02745206_00141</name>
</gene>
<dbReference type="GO" id="GO:0046872">
    <property type="term" value="F:metal ion binding"/>
    <property type="evidence" value="ECO:0007669"/>
    <property type="project" value="UniProtKB-KW"/>
</dbReference>
<dbReference type="InterPro" id="IPR034457">
    <property type="entry name" value="Organic_radical-activating"/>
</dbReference>